<evidence type="ECO:0000313" key="4">
    <source>
        <dbReference type="Proteomes" id="UP000177177"/>
    </source>
</evidence>
<proteinExistence type="predicted"/>
<keyword evidence="2" id="KW-1133">Transmembrane helix</keyword>
<keyword evidence="2" id="KW-0472">Membrane</keyword>
<evidence type="ECO:0000313" key="3">
    <source>
        <dbReference type="EMBL" id="OHA03195.1"/>
    </source>
</evidence>
<name>A0A1G2KUU2_9BACT</name>
<dbReference type="SUPFAM" id="SSF50494">
    <property type="entry name" value="Trypsin-like serine proteases"/>
    <property type="match status" value="1"/>
</dbReference>
<accession>A0A1G2KUU2</accession>
<feature type="region of interest" description="Disordered" evidence="1">
    <location>
        <begin position="49"/>
        <end position="76"/>
    </location>
</feature>
<reference evidence="3 4" key="1">
    <citation type="journal article" date="2016" name="Nat. Commun.">
        <title>Thousands of microbial genomes shed light on interconnected biogeochemical processes in an aquifer system.</title>
        <authorList>
            <person name="Anantharaman K."/>
            <person name="Brown C.T."/>
            <person name="Hug L.A."/>
            <person name="Sharon I."/>
            <person name="Castelle C.J."/>
            <person name="Probst A.J."/>
            <person name="Thomas B.C."/>
            <person name="Singh A."/>
            <person name="Wilkins M.J."/>
            <person name="Karaoz U."/>
            <person name="Brodie E.L."/>
            <person name="Williams K.H."/>
            <person name="Hubbard S.S."/>
            <person name="Banfield J.F."/>
        </authorList>
    </citation>
    <scope>NUCLEOTIDE SEQUENCE [LARGE SCALE GENOMIC DNA]</scope>
</reference>
<keyword evidence="2" id="KW-0812">Transmembrane</keyword>
<evidence type="ECO:0000256" key="1">
    <source>
        <dbReference type="SAM" id="MobiDB-lite"/>
    </source>
</evidence>
<feature type="compositionally biased region" description="Basic and acidic residues" evidence="1">
    <location>
        <begin position="63"/>
        <end position="75"/>
    </location>
</feature>
<comment type="caution">
    <text evidence="3">The sequence shown here is derived from an EMBL/GenBank/DDBJ whole genome shotgun (WGS) entry which is preliminary data.</text>
</comment>
<gene>
    <name evidence="3" type="ORF">A3C92_01625</name>
</gene>
<sequence>MRDIIMGFFVALAAFINGWTGISILPLYIVPMAQEVSRIAVSSATTTPTAATFDSEVSPPKIRSSESKKQTRKEATPTLPLPSLIAPIAPLPPLPAPVGNHASATALNATASSSPAPAPVAPPKPVLPPLDLDAIFSSVVKIECPSEDRKGKYVGSGFVLSDSQTSGISIVTVAHLLMVSGTDSCTVIFPKDRAPSRYFTGAIREDRALIRKRHDEEGIDIAIITLPPLAEYPEAKEVFPDAYPAVPYPICTDPDMIGDVLYHFGYPSNFLNQSYLSKSDGKAVAYADIKGIETVLSQDQTSSYKSPIFSYVTDTFNLHPYMASQVATFYGDSGGLAFNATKQCILGPQRGGTIGGGAGENISIFPLLGWPPTRPLLP</sequence>
<dbReference type="InterPro" id="IPR043504">
    <property type="entry name" value="Peptidase_S1_PA_chymotrypsin"/>
</dbReference>
<dbReference type="Gene3D" id="2.40.10.10">
    <property type="entry name" value="Trypsin-like serine proteases"/>
    <property type="match status" value="1"/>
</dbReference>
<dbReference type="Pfam" id="PF13365">
    <property type="entry name" value="Trypsin_2"/>
    <property type="match status" value="1"/>
</dbReference>
<organism evidence="3 4">
    <name type="scientific">Candidatus Sungbacteria bacterium RIFCSPHIGHO2_02_FULL_53_17</name>
    <dbReference type="NCBI Taxonomy" id="1802275"/>
    <lineage>
        <taxon>Bacteria</taxon>
        <taxon>Candidatus Sungiibacteriota</taxon>
    </lineage>
</organism>
<feature type="transmembrane region" description="Helical" evidence="2">
    <location>
        <begin position="7"/>
        <end position="29"/>
    </location>
</feature>
<evidence type="ECO:0000256" key="2">
    <source>
        <dbReference type="SAM" id="Phobius"/>
    </source>
</evidence>
<dbReference type="AlphaFoldDB" id="A0A1G2KUU2"/>
<dbReference type="Proteomes" id="UP000177177">
    <property type="component" value="Unassembled WGS sequence"/>
</dbReference>
<dbReference type="EMBL" id="MHQN01000022">
    <property type="protein sequence ID" value="OHA03195.1"/>
    <property type="molecule type" value="Genomic_DNA"/>
</dbReference>
<protein>
    <recommendedName>
        <fullName evidence="5">Serine protease</fullName>
    </recommendedName>
</protein>
<evidence type="ECO:0008006" key="5">
    <source>
        <dbReference type="Google" id="ProtNLM"/>
    </source>
</evidence>
<dbReference type="InterPro" id="IPR009003">
    <property type="entry name" value="Peptidase_S1_PA"/>
</dbReference>